<dbReference type="Proteomes" id="UP001300871">
    <property type="component" value="Unassembled WGS sequence"/>
</dbReference>
<dbReference type="SUPFAM" id="SSF53098">
    <property type="entry name" value="Ribonuclease H-like"/>
    <property type="match status" value="1"/>
</dbReference>
<evidence type="ECO:0000313" key="2">
    <source>
        <dbReference type="EMBL" id="MDB2000857.1"/>
    </source>
</evidence>
<dbReference type="RefSeq" id="WP_272122905.1">
    <property type="nucleotide sequence ID" value="NZ_JAQLGH010000025.1"/>
</dbReference>
<dbReference type="InterPro" id="IPR012337">
    <property type="entry name" value="RNaseH-like_sf"/>
</dbReference>
<dbReference type="Gene3D" id="3.30.420.10">
    <property type="entry name" value="Ribonuclease H-like superfamily/Ribonuclease H"/>
    <property type="match status" value="1"/>
</dbReference>
<reference evidence="2" key="1">
    <citation type="submission" date="2023-01" db="EMBL/GenBank/DDBJ databases">
        <title>Human gut microbiome strain richness.</title>
        <authorList>
            <person name="Chen-Liaw A."/>
        </authorList>
    </citation>
    <scope>NUCLEOTIDE SEQUENCE</scope>
    <source>
        <strain evidence="2">B1_m1001713B170214d0_201011</strain>
    </source>
</reference>
<dbReference type="GO" id="GO:0003676">
    <property type="term" value="F:nucleic acid binding"/>
    <property type="evidence" value="ECO:0007669"/>
    <property type="project" value="InterPro"/>
</dbReference>
<sequence>MYEVEIRIGANASKYWGKMQFEAKNQIHKKEIEGERSASKQSNTLEALICCLKALNKPCMLSIYSTEDYIISAFQQGWLQNWQKNNWKNSQGNTIRNAEQWEELWELLKPHSRRVMKGE</sequence>
<organism evidence="2 3">
    <name type="scientific">Clostridium symbiosum</name>
    <name type="common">Bacteroides symbiosus</name>
    <dbReference type="NCBI Taxonomy" id="1512"/>
    <lineage>
        <taxon>Bacteria</taxon>
        <taxon>Bacillati</taxon>
        <taxon>Bacillota</taxon>
        <taxon>Clostridia</taxon>
        <taxon>Lachnospirales</taxon>
        <taxon>Lachnospiraceae</taxon>
        <taxon>Otoolea</taxon>
    </lineage>
</organism>
<feature type="domain" description="RNase H type-1" evidence="1">
    <location>
        <begin position="2"/>
        <end position="119"/>
    </location>
</feature>
<dbReference type="AlphaFoldDB" id="A0AAW6AUH1"/>
<protein>
    <recommendedName>
        <fullName evidence="1">RNase H type-1 domain-containing protein</fullName>
    </recommendedName>
</protein>
<accession>A0AAW6AUH1</accession>
<dbReference type="EMBL" id="JAQLGM010000026">
    <property type="protein sequence ID" value="MDB2000857.1"/>
    <property type="molecule type" value="Genomic_DNA"/>
</dbReference>
<dbReference type="GO" id="GO:0004523">
    <property type="term" value="F:RNA-DNA hybrid ribonuclease activity"/>
    <property type="evidence" value="ECO:0007669"/>
    <property type="project" value="InterPro"/>
</dbReference>
<evidence type="ECO:0000313" key="3">
    <source>
        <dbReference type="Proteomes" id="UP001300871"/>
    </source>
</evidence>
<name>A0AAW6AUH1_CLOSY</name>
<evidence type="ECO:0000259" key="1">
    <source>
        <dbReference type="PROSITE" id="PS50879"/>
    </source>
</evidence>
<proteinExistence type="predicted"/>
<dbReference type="PROSITE" id="PS50879">
    <property type="entry name" value="RNASE_H_1"/>
    <property type="match status" value="1"/>
</dbReference>
<gene>
    <name evidence="2" type="ORF">PM006_11655</name>
</gene>
<comment type="caution">
    <text evidence="2">The sequence shown here is derived from an EMBL/GenBank/DDBJ whole genome shotgun (WGS) entry which is preliminary data.</text>
</comment>
<dbReference type="InterPro" id="IPR036397">
    <property type="entry name" value="RNaseH_sf"/>
</dbReference>
<dbReference type="InterPro" id="IPR002156">
    <property type="entry name" value="RNaseH_domain"/>
</dbReference>
<dbReference type="Pfam" id="PF00075">
    <property type="entry name" value="RNase_H"/>
    <property type="match status" value="1"/>
</dbReference>